<accession>A0A1H5W3M9</accession>
<evidence type="ECO:0000259" key="1">
    <source>
        <dbReference type="Pfam" id="PF12708"/>
    </source>
</evidence>
<dbReference type="InterPro" id="IPR024535">
    <property type="entry name" value="RHGA/B-epi-like_pectate_lyase"/>
</dbReference>
<proteinExistence type="predicted"/>
<dbReference type="InterPro" id="IPR011050">
    <property type="entry name" value="Pectin_lyase_fold/virulence"/>
</dbReference>
<dbReference type="InterPro" id="IPR006626">
    <property type="entry name" value="PbH1"/>
</dbReference>
<dbReference type="SMART" id="SM00710">
    <property type="entry name" value="PbH1"/>
    <property type="match status" value="6"/>
</dbReference>
<dbReference type="PANTHER" id="PTHR31339">
    <property type="entry name" value="PECTIN LYASE-RELATED"/>
    <property type="match status" value="1"/>
</dbReference>
<dbReference type="Gene3D" id="2.160.20.10">
    <property type="entry name" value="Single-stranded right-handed beta-helix, Pectin lyase-like"/>
    <property type="match status" value="1"/>
</dbReference>
<dbReference type="SUPFAM" id="SSF51126">
    <property type="entry name" value="Pectin lyase-like"/>
    <property type="match status" value="1"/>
</dbReference>
<name>A0A1H5W3M9_9BACT</name>
<keyword evidence="3" id="KW-1185">Reference proteome</keyword>
<gene>
    <name evidence="2" type="ORF">SAMN05421819_1428</name>
</gene>
<evidence type="ECO:0000313" key="2">
    <source>
        <dbReference type="EMBL" id="SEF94092.1"/>
    </source>
</evidence>
<sequence length="555" mass="59992">MDRRDLLKLSPLAAAATLTTVGHNAFAQAAAPDDLTKNSDGIFSVRHYGAKGDGKAVDTPAVQAAIDAAAAAGGGTVVFPAGIYLCFTIRLKSRVAIYLGAGATIEAAASPKPGETTGYMGGAYDAAEPNDPWIPYQDYGHNHWQNSLLVGIDIEDVMIYGIGLIHGKGLSNGTKGIRGGTGGFVAEQPGVGNKAIALKNCRNVVLRDFGILKGGHFALLATGVDNMTLDNLVVDTDRDGFDIDCCRNVRVSNCTVNSPWDDAICPKSSYALGYARSTDNVTIANNYVTGCYELGSVISCKWKHFDETEHVPYNGRIKCGTESNGGFRNLTITGNVIEGCKGISLESSDGALIEDVAITGNTLRDIFDAPLFLRLNRRNRNPKETLRPGTLRRVLISNLVSYNSNASTSSIFSGIPENLIEDVKLNNCFFGHKAMPTEMRAGWGEQVKPMPDWKTIKVPELEPDYPELLRFGATPSNAFFIRHLKNLEMSHVEVAPSGPDPRPAFWLEDVHRADFFAVTAPPQPNFALHNVSDLRIFWSRAGKDTTLAKVDEQVV</sequence>
<dbReference type="InterPro" id="IPR051801">
    <property type="entry name" value="GH28_Enzymes"/>
</dbReference>
<reference evidence="2 3" key="1">
    <citation type="submission" date="2016-10" db="EMBL/GenBank/DDBJ databases">
        <authorList>
            <person name="de Groot N.N."/>
        </authorList>
    </citation>
    <scope>NUCLEOTIDE SEQUENCE [LARGE SCALE GENOMIC DNA]</scope>
    <source>
        <strain evidence="2 3">DSM 22489</strain>
    </source>
</reference>
<dbReference type="InterPro" id="IPR012334">
    <property type="entry name" value="Pectin_lyas_fold"/>
</dbReference>
<keyword evidence="2" id="KW-0456">Lyase</keyword>
<feature type="domain" description="Rhamnogalacturonase A/B/Epimerase-like pectate lyase" evidence="1">
    <location>
        <begin position="43"/>
        <end position="293"/>
    </location>
</feature>
<evidence type="ECO:0000313" key="3">
    <source>
        <dbReference type="Proteomes" id="UP000236728"/>
    </source>
</evidence>
<dbReference type="GO" id="GO:0016829">
    <property type="term" value="F:lyase activity"/>
    <property type="evidence" value="ECO:0007669"/>
    <property type="project" value="UniProtKB-KW"/>
</dbReference>
<dbReference type="PANTHER" id="PTHR31339:SF9">
    <property type="entry name" value="PLASMIN AND FIBRONECTIN-BINDING PROTEIN A"/>
    <property type="match status" value="1"/>
</dbReference>
<dbReference type="Proteomes" id="UP000236728">
    <property type="component" value="Unassembled WGS sequence"/>
</dbReference>
<dbReference type="AlphaFoldDB" id="A0A1H5W3M9"/>
<dbReference type="OrthoDB" id="9795222at2"/>
<dbReference type="EMBL" id="FNVA01000002">
    <property type="protein sequence ID" value="SEF94092.1"/>
    <property type="molecule type" value="Genomic_DNA"/>
</dbReference>
<protein>
    <submittedName>
        <fullName evidence="2">Pectate lyase superfamily protein</fullName>
    </submittedName>
</protein>
<organism evidence="2 3">
    <name type="scientific">Bryocella elongata</name>
    <dbReference type="NCBI Taxonomy" id="863522"/>
    <lineage>
        <taxon>Bacteria</taxon>
        <taxon>Pseudomonadati</taxon>
        <taxon>Acidobacteriota</taxon>
        <taxon>Terriglobia</taxon>
        <taxon>Terriglobales</taxon>
        <taxon>Acidobacteriaceae</taxon>
        <taxon>Bryocella</taxon>
    </lineage>
</organism>
<dbReference type="Pfam" id="PF12708">
    <property type="entry name" value="Pect-lyase_RHGA_epim"/>
    <property type="match status" value="1"/>
</dbReference>